<feature type="transmembrane region" description="Helical" evidence="1">
    <location>
        <begin position="6"/>
        <end position="32"/>
    </location>
</feature>
<evidence type="ECO:0000313" key="3">
    <source>
        <dbReference type="Proteomes" id="UP000230052"/>
    </source>
</evidence>
<sequence>MLQSILNLHIISKVGVGDLLFYLWFLFIIKFVQYKKNDLNFILRAPTFVKIVFYYTSMFLLIFFGAVAGKQFIYFQF</sequence>
<protein>
    <submittedName>
        <fullName evidence="2">Uncharacterized protein</fullName>
    </submittedName>
</protein>
<proteinExistence type="predicted"/>
<keyword evidence="1" id="KW-0472">Membrane</keyword>
<evidence type="ECO:0000313" key="2">
    <source>
        <dbReference type="EMBL" id="PIU42212.1"/>
    </source>
</evidence>
<keyword evidence="1" id="KW-1133">Transmembrane helix</keyword>
<dbReference type="Proteomes" id="UP000230052">
    <property type="component" value="Unassembled WGS sequence"/>
</dbReference>
<evidence type="ECO:0000256" key="1">
    <source>
        <dbReference type="SAM" id="Phobius"/>
    </source>
</evidence>
<dbReference type="EMBL" id="PEWV01000014">
    <property type="protein sequence ID" value="PIU42212.1"/>
    <property type="molecule type" value="Genomic_DNA"/>
</dbReference>
<dbReference type="AlphaFoldDB" id="A0A2J0KUN6"/>
<gene>
    <name evidence="2" type="ORF">COS99_01380</name>
</gene>
<feature type="transmembrane region" description="Helical" evidence="1">
    <location>
        <begin position="52"/>
        <end position="74"/>
    </location>
</feature>
<comment type="caution">
    <text evidence="2">The sequence shown here is derived from an EMBL/GenBank/DDBJ whole genome shotgun (WGS) entry which is preliminary data.</text>
</comment>
<accession>A0A2J0KUN6</accession>
<reference evidence="2 3" key="1">
    <citation type="submission" date="2017-09" db="EMBL/GenBank/DDBJ databases">
        <title>Depth-based differentiation of microbial function through sediment-hosted aquifers and enrichment of novel symbionts in the deep terrestrial subsurface.</title>
        <authorList>
            <person name="Probst A.J."/>
            <person name="Ladd B."/>
            <person name="Jarett J.K."/>
            <person name="Geller-Mcgrath D.E."/>
            <person name="Sieber C.M."/>
            <person name="Emerson J.B."/>
            <person name="Anantharaman K."/>
            <person name="Thomas B.C."/>
            <person name="Malmstrom R."/>
            <person name="Stieglmeier M."/>
            <person name="Klingl A."/>
            <person name="Woyke T."/>
            <person name="Ryan C.M."/>
            <person name="Banfield J.F."/>
        </authorList>
    </citation>
    <scope>NUCLEOTIDE SEQUENCE [LARGE SCALE GENOMIC DNA]</scope>
    <source>
        <strain evidence="2">CG07_land_8_20_14_0_80_42_15</strain>
    </source>
</reference>
<name>A0A2J0KUN6_9BACT</name>
<keyword evidence="1" id="KW-0812">Transmembrane</keyword>
<organism evidence="2 3">
    <name type="scientific">Candidatus Aquitaenariimonas noxiae</name>
    <dbReference type="NCBI Taxonomy" id="1974741"/>
    <lineage>
        <taxon>Bacteria</taxon>
        <taxon>Pseudomonadati</taxon>
        <taxon>Candidatus Omnitrophota</taxon>
        <taxon>Candidatus Aquitaenariimonas</taxon>
    </lineage>
</organism>